<reference evidence="2" key="2">
    <citation type="submission" date="2020-09" db="EMBL/GenBank/DDBJ databases">
        <authorList>
            <person name="Sun Q."/>
            <person name="Ohkuma M."/>
        </authorList>
    </citation>
    <scope>NUCLEOTIDE SEQUENCE</scope>
    <source>
        <strain evidence="2">JCM 4784</strain>
    </source>
</reference>
<dbReference type="Proteomes" id="UP000608024">
    <property type="component" value="Unassembled WGS sequence"/>
</dbReference>
<dbReference type="Gene3D" id="2.90.10.30">
    <property type="match status" value="1"/>
</dbReference>
<proteinExistence type="predicted"/>
<keyword evidence="1" id="KW-0732">Signal</keyword>
<name>A0A919DJD7_9ACTN</name>
<dbReference type="InterPro" id="IPR036426">
    <property type="entry name" value="Bulb-type_lectin_dom_sf"/>
</dbReference>
<keyword evidence="3" id="KW-1185">Reference proteome</keyword>
<protein>
    <recommendedName>
        <fullName evidence="4">Bulb-type lectin domain-containing protein</fullName>
    </recommendedName>
</protein>
<dbReference type="RefSeq" id="WP_190135278.1">
    <property type="nucleotide sequence ID" value="NZ_BNBT01000017.1"/>
</dbReference>
<evidence type="ECO:0008006" key="4">
    <source>
        <dbReference type="Google" id="ProtNLM"/>
    </source>
</evidence>
<feature type="chain" id="PRO_5037619276" description="Bulb-type lectin domain-containing protein" evidence="1">
    <location>
        <begin position="23"/>
        <end position="150"/>
    </location>
</feature>
<evidence type="ECO:0000256" key="1">
    <source>
        <dbReference type="SAM" id="SignalP"/>
    </source>
</evidence>
<gene>
    <name evidence="2" type="ORF">GCM10018785_17650</name>
</gene>
<dbReference type="EMBL" id="BNBT01000017">
    <property type="protein sequence ID" value="GHE48534.1"/>
    <property type="molecule type" value="Genomic_DNA"/>
</dbReference>
<accession>A0A919DJD7</accession>
<dbReference type="SUPFAM" id="SSF51110">
    <property type="entry name" value="alpha-D-mannose-specific plant lectins"/>
    <property type="match status" value="1"/>
</dbReference>
<evidence type="ECO:0000313" key="2">
    <source>
        <dbReference type="EMBL" id="GHE48534.1"/>
    </source>
</evidence>
<comment type="caution">
    <text evidence="2">The sequence shown here is derived from an EMBL/GenBank/DDBJ whole genome shotgun (WGS) entry which is preliminary data.</text>
</comment>
<feature type="signal peptide" evidence="1">
    <location>
        <begin position="1"/>
        <end position="22"/>
    </location>
</feature>
<sequence>MRLSVFAFVFGLAVGVPPPALAAAAEGEVKPACASHKAQWTLKKGEFVQSPSKKVTLTMGSMGDLVLKGPDGKELWTTFGKGDTTTDHAVLETNGEMTVRVIGKNNTPETVWTSGSGSDLYKEAALEICDDASLRIVSGPNLLWGISPAT</sequence>
<dbReference type="AlphaFoldDB" id="A0A919DJD7"/>
<reference evidence="2" key="1">
    <citation type="journal article" date="2014" name="Int. J. Syst. Evol. Microbiol.">
        <title>Complete genome sequence of Corynebacterium casei LMG S-19264T (=DSM 44701T), isolated from a smear-ripened cheese.</title>
        <authorList>
            <consortium name="US DOE Joint Genome Institute (JGI-PGF)"/>
            <person name="Walter F."/>
            <person name="Albersmeier A."/>
            <person name="Kalinowski J."/>
            <person name="Ruckert C."/>
        </authorList>
    </citation>
    <scope>NUCLEOTIDE SEQUENCE</scope>
    <source>
        <strain evidence="2">JCM 4784</strain>
    </source>
</reference>
<evidence type="ECO:0000313" key="3">
    <source>
        <dbReference type="Proteomes" id="UP000608024"/>
    </source>
</evidence>
<organism evidence="2 3">
    <name type="scientific">Streptomyces longispororuber</name>
    <dbReference type="NCBI Taxonomy" id="68230"/>
    <lineage>
        <taxon>Bacteria</taxon>
        <taxon>Bacillati</taxon>
        <taxon>Actinomycetota</taxon>
        <taxon>Actinomycetes</taxon>
        <taxon>Kitasatosporales</taxon>
        <taxon>Streptomycetaceae</taxon>
        <taxon>Streptomyces</taxon>
    </lineage>
</organism>